<feature type="compositionally biased region" description="Low complexity" evidence="1">
    <location>
        <begin position="28"/>
        <end position="38"/>
    </location>
</feature>
<name>A0A0S4J940_BODSA</name>
<evidence type="ECO:0000313" key="2">
    <source>
        <dbReference type="EMBL" id="CUG86760.1"/>
    </source>
</evidence>
<dbReference type="Proteomes" id="UP000051952">
    <property type="component" value="Unassembled WGS sequence"/>
</dbReference>
<feature type="region of interest" description="Disordered" evidence="1">
    <location>
        <begin position="430"/>
        <end position="503"/>
    </location>
</feature>
<protein>
    <submittedName>
        <fullName evidence="2">Uncharacterized protein</fullName>
    </submittedName>
</protein>
<feature type="compositionally biased region" description="Acidic residues" evidence="1">
    <location>
        <begin position="430"/>
        <end position="467"/>
    </location>
</feature>
<organism evidence="2 3">
    <name type="scientific">Bodo saltans</name>
    <name type="common">Flagellated protozoan</name>
    <dbReference type="NCBI Taxonomy" id="75058"/>
    <lineage>
        <taxon>Eukaryota</taxon>
        <taxon>Discoba</taxon>
        <taxon>Euglenozoa</taxon>
        <taxon>Kinetoplastea</taxon>
        <taxon>Metakinetoplastina</taxon>
        <taxon>Eubodonida</taxon>
        <taxon>Bodonidae</taxon>
        <taxon>Bodo</taxon>
    </lineage>
</organism>
<dbReference type="AlphaFoldDB" id="A0A0S4J940"/>
<feature type="compositionally biased region" description="Low complexity" evidence="1">
    <location>
        <begin position="474"/>
        <end position="495"/>
    </location>
</feature>
<keyword evidence="3" id="KW-1185">Reference proteome</keyword>
<feature type="region of interest" description="Disordered" evidence="1">
    <location>
        <begin position="1"/>
        <end position="41"/>
    </location>
</feature>
<feature type="compositionally biased region" description="Low complexity" evidence="1">
    <location>
        <begin position="1"/>
        <end position="13"/>
    </location>
</feature>
<dbReference type="VEuPathDB" id="TriTrypDB:BSAL_94600"/>
<gene>
    <name evidence="2" type="ORF">BSAL_94600</name>
</gene>
<sequence length="503" mass="54906">MGKPVKPQQQAPPKRQREPSPPSESESDASSDAGSEQGMPIPPVDVALIVQLREKEIANTFAALQANTGLYRKLHTQLAEWKAKFILEQVQPVVVEELKHALYGRALANSSRAGAENGGKTHLKVTSIAMRNAQVEAGAKKSGSIVVPFTVDDIVPITRFDAGDDKFLTYTTALTVSYLVDEAKIEASKLQEAYHAVEYEFHFVSEAQAKTLGIKRFFSNKSVRVRFFTQGGIFYRQGTFAPGRIVDIQADAIQWINETSKATYIAESSPFSIFRSLFSGLHPAISAASTFSVPQSHIEIRKVLEKHLGTLAAVPPKEIALVDVELLQRAFAPFESTGLKLAPLNERVAKKHDEEEEFDPETIVGRLASYLAGARALGENAAAGKPLSEAEELDIVRRIVLSNVPMHYFADSQLNSVATNPLEIALMMPDEDEEDEEDDFEEGEEGDEEDEEEGDFDDEEDEDEDEAPPPPKPTSKGPSKGAPSSSSKPPAAGAANGKDCKQQ</sequence>
<proteinExistence type="predicted"/>
<dbReference type="EMBL" id="CYKH01001389">
    <property type="protein sequence ID" value="CUG86760.1"/>
    <property type="molecule type" value="Genomic_DNA"/>
</dbReference>
<evidence type="ECO:0000256" key="1">
    <source>
        <dbReference type="SAM" id="MobiDB-lite"/>
    </source>
</evidence>
<evidence type="ECO:0000313" key="3">
    <source>
        <dbReference type="Proteomes" id="UP000051952"/>
    </source>
</evidence>
<accession>A0A0S4J940</accession>
<reference evidence="3" key="1">
    <citation type="submission" date="2015-09" db="EMBL/GenBank/DDBJ databases">
        <authorList>
            <consortium name="Pathogen Informatics"/>
        </authorList>
    </citation>
    <scope>NUCLEOTIDE SEQUENCE [LARGE SCALE GENOMIC DNA]</scope>
    <source>
        <strain evidence="3">Lake Konstanz</strain>
    </source>
</reference>